<reference evidence="1 2" key="1">
    <citation type="submission" date="2020-01" db="EMBL/GenBank/DDBJ databases">
        <title>Genetics and antimicrobial susceptibilities of Nocardia species isolated from the soil; a comparison with species isolated from humans.</title>
        <authorList>
            <person name="Carrasco G."/>
            <person name="Monzon S."/>
            <person name="Sansegundo M."/>
            <person name="Garcia E."/>
            <person name="Garrido N."/>
            <person name="Medina M.J."/>
            <person name="Villalon P."/>
            <person name="Ramirez-Arocha A.C."/>
            <person name="Jimenez P."/>
            <person name="Cuesta I."/>
            <person name="Valdezate S."/>
        </authorList>
    </citation>
    <scope>NUCLEOTIDE SEQUENCE [LARGE SCALE GENOMIC DNA]</scope>
    <source>
        <strain evidence="1 2">CNM20110639</strain>
    </source>
</reference>
<gene>
    <name evidence="1" type="ORF">GV789_27965</name>
</gene>
<dbReference type="AlphaFoldDB" id="A0A6P1DEX3"/>
<name>A0A6P1DEX3_9NOCA</name>
<dbReference type="Gene3D" id="2.20.110.10">
    <property type="entry name" value="Histone H3 K4-specific methyltransferase SET7/9 N-terminal domain"/>
    <property type="match status" value="1"/>
</dbReference>
<dbReference type="RefSeq" id="WP_163830380.1">
    <property type="nucleotide sequence ID" value="NZ_JAAGUZ010000136.1"/>
</dbReference>
<comment type="caution">
    <text evidence="1">The sequence shown here is derived from an EMBL/GenBank/DDBJ whole genome shotgun (WGS) entry which is preliminary data.</text>
</comment>
<dbReference type="Pfam" id="PF07661">
    <property type="entry name" value="MORN_2"/>
    <property type="match status" value="2"/>
</dbReference>
<protein>
    <recommendedName>
        <fullName evidence="3">MORN repeat variant</fullName>
    </recommendedName>
</protein>
<evidence type="ECO:0000313" key="2">
    <source>
        <dbReference type="Proteomes" id="UP000468928"/>
    </source>
</evidence>
<organism evidence="1 2">
    <name type="scientific">Nocardia cyriacigeorgica</name>
    <dbReference type="NCBI Taxonomy" id="135487"/>
    <lineage>
        <taxon>Bacteria</taxon>
        <taxon>Bacillati</taxon>
        <taxon>Actinomycetota</taxon>
        <taxon>Actinomycetes</taxon>
        <taxon>Mycobacteriales</taxon>
        <taxon>Nocardiaceae</taxon>
        <taxon>Nocardia</taxon>
    </lineage>
</organism>
<proteinExistence type="predicted"/>
<dbReference type="EMBL" id="JAAGUZ010000136">
    <property type="protein sequence ID" value="NEW48231.1"/>
    <property type="molecule type" value="Genomic_DNA"/>
</dbReference>
<dbReference type="InterPro" id="IPR011652">
    <property type="entry name" value="MORN_2"/>
</dbReference>
<dbReference type="SUPFAM" id="SSF82185">
    <property type="entry name" value="Histone H3 K4-specific methyltransferase SET7/9 N-terminal domain"/>
    <property type="match status" value="1"/>
</dbReference>
<accession>A0A6P1DEX3</accession>
<evidence type="ECO:0000313" key="1">
    <source>
        <dbReference type="EMBL" id="NEW48231.1"/>
    </source>
</evidence>
<dbReference type="Proteomes" id="UP000468928">
    <property type="component" value="Unassembled WGS sequence"/>
</dbReference>
<sequence length="112" mass="12912">MTTSDVNFDPVDWDEDERLLHQGQPFAGEAVEILEDQLTYQEFYENGVPHGSVREWWPDGTPKSEGQVRHGLPYGTFREWHENGRLAIEKKFGDRGQLVTVDKLDEHGSRIS</sequence>
<evidence type="ECO:0008006" key="3">
    <source>
        <dbReference type="Google" id="ProtNLM"/>
    </source>
</evidence>